<proteinExistence type="predicted"/>
<dbReference type="RefSeq" id="WP_129460035.1">
    <property type="nucleotide sequence ID" value="NZ_SBKN01000001.1"/>
</dbReference>
<dbReference type="InterPro" id="IPR004843">
    <property type="entry name" value="Calcineurin-like_PHP"/>
</dbReference>
<feature type="transmembrane region" description="Helical" evidence="3">
    <location>
        <begin position="37"/>
        <end position="56"/>
    </location>
</feature>
<organism evidence="5 6">
    <name type="scientific">Flavobacterium stagni</name>
    <dbReference type="NCBI Taxonomy" id="2506421"/>
    <lineage>
        <taxon>Bacteria</taxon>
        <taxon>Pseudomonadati</taxon>
        <taxon>Bacteroidota</taxon>
        <taxon>Flavobacteriia</taxon>
        <taxon>Flavobacteriales</taxon>
        <taxon>Flavobacteriaceae</taxon>
        <taxon>Flavobacterium</taxon>
    </lineage>
</organism>
<keyword evidence="2" id="KW-0378">Hydrolase</keyword>
<dbReference type="GO" id="GO:0046872">
    <property type="term" value="F:metal ion binding"/>
    <property type="evidence" value="ECO:0007669"/>
    <property type="project" value="UniProtKB-KW"/>
</dbReference>
<name>A0A4V1N2Y0_9FLAO</name>
<keyword evidence="3" id="KW-0812">Transmembrane</keyword>
<dbReference type="InterPro" id="IPR051158">
    <property type="entry name" value="Metallophosphoesterase_sf"/>
</dbReference>
<evidence type="ECO:0000256" key="3">
    <source>
        <dbReference type="SAM" id="Phobius"/>
    </source>
</evidence>
<dbReference type="GO" id="GO:0008758">
    <property type="term" value="F:UDP-2,3-diacylglucosamine hydrolase activity"/>
    <property type="evidence" value="ECO:0007669"/>
    <property type="project" value="TreeGrafter"/>
</dbReference>
<feature type="domain" description="Calcineurin-like phosphoesterase" evidence="4">
    <location>
        <begin position="168"/>
        <end position="348"/>
    </location>
</feature>
<keyword evidence="1" id="KW-0479">Metal-binding</keyword>
<dbReference type="PANTHER" id="PTHR31302:SF31">
    <property type="entry name" value="PHOSPHODIESTERASE YAEI"/>
    <property type="match status" value="1"/>
</dbReference>
<comment type="caution">
    <text evidence="5">The sequence shown here is derived from an EMBL/GenBank/DDBJ whole genome shotgun (WGS) entry which is preliminary data.</text>
</comment>
<protein>
    <submittedName>
        <fullName evidence="5">Metallophosphoesterase</fullName>
    </submittedName>
</protein>
<evidence type="ECO:0000313" key="5">
    <source>
        <dbReference type="EMBL" id="RXR24070.1"/>
    </source>
</evidence>
<dbReference type="CDD" id="cd07385">
    <property type="entry name" value="MPP_YkuE_C"/>
    <property type="match status" value="1"/>
</dbReference>
<evidence type="ECO:0000256" key="1">
    <source>
        <dbReference type="ARBA" id="ARBA00022723"/>
    </source>
</evidence>
<dbReference type="Proteomes" id="UP000289857">
    <property type="component" value="Unassembled WGS sequence"/>
</dbReference>
<keyword evidence="3" id="KW-0472">Membrane</keyword>
<accession>A0A4V1N2Y0</accession>
<evidence type="ECO:0000256" key="2">
    <source>
        <dbReference type="ARBA" id="ARBA00022801"/>
    </source>
</evidence>
<dbReference type="AlphaFoldDB" id="A0A4V1N2Y0"/>
<dbReference type="GO" id="GO:0009245">
    <property type="term" value="P:lipid A biosynthetic process"/>
    <property type="evidence" value="ECO:0007669"/>
    <property type="project" value="TreeGrafter"/>
</dbReference>
<dbReference type="PANTHER" id="PTHR31302">
    <property type="entry name" value="TRANSMEMBRANE PROTEIN WITH METALLOPHOSPHOESTERASE DOMAIN-RELATED"/>
    <property type="match status" value="1"/>
</dbReference>
<dbReference type="Pfam" id="PF00149">
    <property type="entry name" value="Metallophos"/>
    <property type="match status" value="1"/>
</dbReference>
<dbReference type="GO" id="GO:0016020">
    <property type="term" value="C:membrane"/>
    <property type="evidence" value="ECO:0007669"/>
    <property type="project" value="GOC"/>
</dbReference>
<dbReference type="Gene3D" id="3.60.21.10">
    <property type="match status" value="1"/>
</dbReference>
<dbReference type="InterPro" id="IPR029052">
    <property type="entry name" value="Metallo-depent_PP-like"/>
</dbReference>
<keyword evidence="6" id="KW-1185">Reference proteome</keyword>
<sequence>MKTRFLIVLTILLAVVALVEVYTFQVVKTLFRPRWVHWSYVLLSVLVYGIFFYNLLTFDRKVGQTQATLMATGLFLLFTVPKLLIVPVLFFEDVIRVFIWIKDLIGNSDSSPVTFTERRKFVSQIALGIAAVPFLSLFYGMTKGKYNFKVRKETLHFPDLPNEFDGFTLTQISDIHSGSFDDAEKIQHAIDLINAQESDLLLFTGDIVNNHADEMEPWIAMFKSIRPHTYGKFSVLGNHDYGEYLDWDSPKEKEQNFQNIKDLHQKIDFKLLLNEHVKLQKDAASLALVGVENWGVKFKKAGDLAKAGAGLTAEDFKILMSHDPSHWDVEVKNHPDHYQLTLSGHTHGFQFGIEIPGWLKWSPVKYVYNQWAGLYENASRYIYVNRGFGFHAYPGRVGIMPEITVIELKKGKSIA</sequence>
<dbReference type="SUPFAM" id="SSF56300">
    <property type="entry name" value="Metallo-dependent phosphatases"/>
    <property type="match status" value="1"/>
</dbReference>
<feature type="transmembrane region" description="Helical" evidence="3">
    <location>
        <begin position="121"/>
        <end position="142"/>
    </location>
</feature>
<evidence type="ECO:0000259" key="4">
    <source>
        <dbReference type="Pfam" id="PF00149"/>
    </source>
</evidence>
<reference evidence="6" key="1">
    <citation type="submission" date="2019-01" db="EMBL/GenBank/DDBJ databases">
        <title>Cytophagaceae bacterium strain CAR-16.</title>
        <authorList>
            <person name="Chen W.-M."/>
        </authorList>
    </citation>
    <scope>NUCLEOTIDE SEQUENCE [LARGE SCALE GENOMIC DNA]</scope>
    <source>
        <strain evidence="6">WWJ-16</strain>
    </source>
</reference>
<evidence type="ECO:0000313" key="6">
    <source>
        <dbReference type="Proteomes" id="UP000289857"/>
    </source>
</evidence>
<feature type="transmembrane region" description="Helical" evidence="3">
    <location>
        <begin position="68"/>
        <end position="90"/>
    </location>
</feature>
<keyword evidence="3" id="KW-1133">Transmembrane helix</keyword>
<dbReference type="OrthoDB" id="9780884at2"/>
<dbReference type="EMBL" id="SBKN01000001">
    <property type="protein sequence ID" value="RXR24070.1"/>
    <property type="molecule type" value="Genomic_DNA"/>
</dbReference>
<gene>
    <name evidence="5" type="ORF">EQG61_01135</name>
</gene>